<dbReference type="GO" id="GO:0019464">
    <property type="term" value="P:glycine decarboxylation via glycine cleavage system"/>
    <property type="evidence" value="ECO:0007669"/>
    <property type="project" value="InterPro"/>
</dbReference>
<sequence>MSNVPADLRFLKSHEWARLEADGTITVGISDHAQQALGDLVFVEAPEAGRQVAAGEACAVVESVKAASDVYSPVGGEVVAGNAELGGQPELINQDPYGAGWIMRIRPADKAQFAALLDAKAYEAALAAEPLNGRRYDALHSTHGG</sequence>
<dbReference type="InterPro" id="IPR017453">
    <property type="entry name" value="GCV_H_sub"/>
</dbReference>
<dbReference type="PROSITE" id="PS00189">
    <property type="entry name" value="LIPOYL"/>
    <property type="match status" value="1"/>
</dbReference>
<dbReference type="CDD" id="cd06848">
    <property type="entry name" value="GCS_H"/>
    <property type="match status" value="1"/>
</dbReference>
<dbReference type="NCBIfam" id="NF002270">
    <property type="entry name" value="PRK01202.1"/>
    <property type="match status" value="1"/>
</dbReference>
<dbReference type="GO" id="GO:0005829">
    <property type="term" value="C:cytosol"/>
    <property type="evidence" value="ECO:0007669"/>
    <property type="project" value="TreeGrafter"/>
</dbReference>
<dbReference type="Pfam" id="PF01597">
    <property type="entry name" value="GCV_H"/>
    <property type="match status" value="1"/>
</dbReference>
<dbReference type="AlphaFoldDB" id="D9PNF6"/>
<evidence type="ECO:0000259" key="3">
    <source>
        <dbReference type="PROSITE" id="PS50968"/>
    </source>
</evidence>
<keyword evidence="2" id="KW-0450">Lipoyl</keyword>
<dbReference type="InterPro" id="IPR033753">
    <property type="entry name" value="GCV_H/Fam206"/>
</dbReference>
<evidence type="ECO:0000256" key="2">
    <source>
        <dbReference type="ARBA" id="ARBA00022823"/>
    </source>
</evidence>
<reference evidence="4" key="1">
    <citation type="submission" date="2010-07" db="EMBL/GenBank/DDBJ databases">
        <authorList>
            <consortium name="CONSOLIDER consortium CSD2007-00005"/>
            <person name="Guazzaroni M.-E."/>
            <person name="Richter M."/>
            <person name="Garcia-Salamanca A."/>
            <person name="Yarza P."/>
            <person name="Ferrer M."/>
        </authorList>
    </citation>
    <scope>NUCLEOTIDE SEQUENCE</scope>
</reference>
<dbReference type="NCBIfam" id="TIGR00527">
    <property type="entry name" value="gcvH"/>
    <property type="match status" value="1"/>
</dbReference>
<proteinExistence type="inferred from homology"/>
<dbReference type="PANTHER" id="PTHR11715">
    <property type="entry name" value="GLYCINE CLEAVAGE SYSTEM H PROTEIN"/>
    <property type="match status" value="1"/>
</dbReference>
<dbReference type="SUPFAM" id="SSF51230">
    <property type="entry name" value="Single hybrid motif"/>
    <property type="match status" value="1"/>
</dbReference>
<evidence type="ECO:0000313" key="4">
    <source>
        <dbReference type="EMBL" id="EFK94911.1"/>
    </source>
</evidence>
<organism evidence="4">
    <name type="scientific">sediment metagenome</name>
    <dbReference type="NCBI Taxonomy" id="749907"/>
    <lineage>
        <taxon>unclassified sequences</taxon>
        <taxon>metagenomes</taxon>
        <taxon>ecological metagenomes</taxon>
    </lineage>
</organism>
<dbReference type="InterPro" id="IPR002930">
    <property type="entry name" value="GCV_H"/>
</dbReference>
<dbReference type="EMBL" id="ADZX01000956">
    <property type="protein sequence ID" value="EFK94911.1"/>
    <property type="molecule type" value="Genomic_DNA"/>
</dbReference>
<feature type="domain" description="Lipoyl-binding" evidence="3">
    <location>
        <begin position="24"/>
        <end position="106"/>
    </location>
</feature>
<dbReference type="InterPro" id="IPR011053">
    <property type="entry name" value="Single_hybrid_motif"/>
</dbReference>
<dbReference type="GO" id="GO:0009249">
    <property type="term" value="P:protein lipoylation"/>
    <property type="evidence" value="ECO:0007669"/>
    <property type="project" value="TreeGrafter"/>
</dbReference>
<comment type="similarity">
    <text evidence="1">Belongs to the GcvH family.</text>
</comment>
<accession>D9PNF6</accession>
<dbReference type="InterPro" id="IPR003016">
    <property type="entry name" value="2-oxoA_DH_lipoyl-BS"/>
</dbReference>
<evidence type="ECO:0000256" key="1">
    <source>
        <dbReference type="ARBA" id="ARBA00009249"/>
    </source>
</evidence>
<name>D9PNF6_9ZZZZ</name>
<dbReference type="GO" id="GO:0005960">
    <property type="term" value="C:glycine cleavage complex"/>
    <property type="evidence" value="ECO:0007669"/>
    <property type="project" value="InterPro"/>
</dbReference>
<gene>
    <name evidence="4" type="ORF">LDC_3089</name>
</gene>
<comment type="caution">
    <text evidence="4">The sequence shown here is derived from an EMBL/GenBank/DDBJ whole genome shotgun (WGS) entry which is preliminary data.</text>
</comment>
<dbReference type="Gene3D" id="2.40.50.100">
    <property type="match status" value="1"/>
</dbReference>
<protein>
    <submittedName>
        <fullName evidence="4">Glycine cleavage H-protein, subgroup</fullName>
    </submittedName>
</protein>
<reference evidence="4" key="2">
    <citation type="journal article" date="2011" name="Microb. Ecol.">
        <title>Taxonomic and Functional Metagenomic Profiling of the Microbial Community in the Anoxic Sediment of a Sub-saline Shallow Lake (Laguna de Carrizo, Central Spain).</title>
        <authorList>
            <person name="Ferrer M."/>
            <person name="Guazzaroni M.E."/>
            <person name="Richter M."/>
            <person name="Garcia-Salamanca A."/>
            <person name="Yarza P."/>
            <person name="Suarez-Suarez A."/>
            <person name="Solano J."/>
            <person name="Alcaide M."/>
            <person name="van Dillewijn P."/>
            <person name="Molina-Henares M.A."/>
            <person name="Lopez-Cortes N."/>
            <person name="Al-Ramahi Y."/>
            <person name="Guerrero C."/>
            <person name="Acosta A."/>
            <person name="de Eugenio L.I."/>
            <person name="Martinez V."/>
            <person name="Marques S."/>
            <person name="Rojo F."/>
            <person name="Santero E."/>
            <person name="Genilloud O."/>
            <person name="Perez-Perez J."/>
            <person name="Rossello-Mora R."/>
            <person name="Ramos J.L."/>
        </authorList>
    </citation>
    <scope>NUCLEOTIDE SEQUENCE</scope>
</reference>
<dbReference type="PROSITE" id="PS50968">
    <property type="entry name" value="BIOTINYL_LIPOYL"/>
    <property type="match status" value="1"/>
</dbReference>
<dbReference type="HAMAP" id="MF_00272">
    <property type="entry name" value="GcvH"/>
    <property type="match status" value="1"/>
</dbReference>
<dbReference type="InterPro" id="IPR000089">
    <property type="entry name" value="Biotin_lipoyl"/>
</dbReference>
<dbReference type="PANTHER" id="PTHR11715:SF3">
    <property type="entry name" value="GLYCINE CLEAVAGE SYSTEM H PROTEIN-RELATED"/>
    <property type="match status" value="1"/>
</dbReference>